<organism evidence="2 3">
    <name type="scientific">Wuchereria bancrofti</name>
    <dbReference type="NCBI Taxonomy" id="6293"/>
    <lineage>
        <taxon>Eukaryota</taxon>
        <taxon>Metazoa</taxon>
        <taxon>Ecdysozoa</taxon>
        <taxon>Nematoda</taxon>
        <taxon>Chromadorea</taxon>
        <taxon>Rhabditida</taxon>
        <taxon>Spirurina</taxon>
        <taxon>Spiruromorpha</taxon>
        <taxon>Filarioidea</taxon>
        <taxon>Onchocercidae</taxon>
        <taxon>Wuchereria</taxon>
    </lineage>
</organism>
<dbReference type="InterPro" id="IPR036397">
    <property type="entry name" value="RNaseH_sf"/>
</dbReference>
<protein>
    <recommendedName>
        <fullName evidence="4">DUF5641 domain-containing protein</fullName>
    </recommendedName>
</protein>
<proteinExistence type="predicted"/>
<dbReference type="Proteomes" id="UP000093561">
    <property type="component" value="Unassembled WGS sequence"/>
</dbReference>
<dbReference type="GO" id="GO:0003676">
    <property type="term" value="F:nucleic acid binding"/>
    <property type="evidence" value="ECO:0007669"/>
    <property type="project" value="InterPro"/>
</dbReference>
<dbReference type="PANTHER" id="PTHR47331">
    <property type="entry name" value="PHD-TYPE DOMAIN-CONTAINING PROTEIN"/>
    <property type="match status" value="1"/>
</dbReference>
<feature type="region of interest" description="Disordered" evidence="1">
    <location>
        <begin position="528"/>
        <end position="547"/>
    </location>
</feature>
<accession>A0AAF5Q7K6</accession>
<dbReference type="Gene3D" id="3.30.420.10">
    <property type="entry name" value="Ribonuclease H-like superfamily/Ribonuclease H"/>
    <property type="match status" value="1"/>
</dbReference>
<reference evidence="2" key="2">
    <citation type="journal article" date="2016" name="Mol. Ecol.">
        <title>Population genomics of the filarial nematode parasite Wuchereria bancrofti from mosquitoes.</title>
        <authorList>
            <person name="Small S.T."/>
            <person name="Reimer L.J."/>
            <person name="Tisch D.J."/>
            <person name="King C.L."/>
            <person name="Christensen B.M."/>
            <person name="Siba P.M."/>
            <person name="Kazura J.W."/>
            <person name="Serre D."/>
            <person name="Zimmerman P.A."/>
        </authorList>
    </citation>
    <scope>NUCLEOTIDE SEQUENCE</scope>
    <source>
        <strain evidence="2">pt0022</strain>
    </source>
</reference>
<evidence type="ECO:0000256" key="1">
    <source>
        <dbReference type="SAM" id="MobiDB-lite"/>
    </source>
</evidence>
<dbReference type="WBParaSite" id="mrna-Wban_10941">
    <property type="protein sequence ID" value="mrna-Wban_10941"/>
    <property type="gene ID" value="Wban_10941"/>
</dbReference>
<sequence>MTQLDLFNIKVTLWSDSKCALHWIKNHSNLLPRFVQNWVEEIRKTKFTFRYIPSDMATRSLNSKQLRREINWPQWEYNFYNNNEPKGITIAEISRIRRDHNLQFIDGGRFSKWLRLLRTTAWILKFIRLTTESRLSWLQSVSTEKNRFTTEDYRLSEWLLIGQAQSEGVNDGEINKWNLLYTENDKLWRSTSRLQNSELPETSKYPIYLPRHNPVTELLILQQHENLCHAVITHTLPELRIKRIINKCRICKRWNSRSFKLPPIASLPETRVNRSRPLARIGVDYFSSLLIKGNSVSTKSDNVTQFQVFKTVMTQVTVSNFLVKGGMTWKNIVPKAPWQGGIYERLIGLAKNALKIEGILNTLPLTHVNLDDCVIIRPVDFILPNASLHLFMIRNDDTQEEFIPYRFDTRERLVKYWKSILKTLDVFWEIWRTEYLTSLKERTQREITSSKGALSKGTPKEGEIVFLNESGSRIETPTGKLDRPINILYPLEVNDDKIYLEPNNEENMEIPETEQNIEKLQEQIAMRTRGNTKRQSLSANRPKVLLQ</sequence>
<name>A0AAF5Q7K6_WUCBA</name>
<evidence type="ECO:0000313" key="3">
    <source>
        <dbReference type="WBParaSite" id="mrna-Wban_10941"/>
    </source>
</evidence>
<evidence type="ECO:0008006" key="4">
    <source>
        <dbReference type="Google" id="ProtNLM"/>
    </source>
</evidence>
<reference evidence="2" key="1">
    <citation type="submission" date="2015-03" db="EMBL/GenBank/DDBJ databases">
        <title>Wuchereria bancrofti Genome Sequencing Papua New Guinea Strain.</title>
        <authorList>
            <person name="Small S.T."/>
            <person name="Serre D."/>
            <person name="Zimmerman P.A."/>
        </authorList>
    </citation>
    <scope>NUCLEOTIDE SEQUENCE [LARGE SCALE GENOMIC DNA]</scope>
    <source>
        <strain evidence="2">pt0022</strain>
    </source>
</reference>
<dbReference type="AlphaFoldDB" id="A0AAF5Q7K6"/>
<reference evidence="3" key="3">
    <citation type="submission" date="2024-02" db="UniProtKB">
        <authorList>
            <consortium name="WormBaseParasite"/>
        </authorList>
    </citation>
    <scope>IDENTIFICATION</scope>
    <source>
        <strain evidence="3">pt0022</strain>
    </source>
</reference>
<evidence type="ECO:0000313" key="2">
    <source>
        <dbReference type="Proteomes" id="UP000093561"/>
    </source>
</evidence>